<dbReference type="AlphaFoldDB" id="A0AA86JZM2"/>
<reference evidence="1" key="1">
    <citation type="submission" date="2021-10" db="EMBL/GenBank/DDBJ databases">
        <authorList>
            <person name="Mesa V."/>
        </authorList>
    </citation>
    <scope>NUCLEOTIDE SEQUENCE</scope>
    <source>
        <strain evidence="1">CC3_PB</strain>
    </source>
</reference>
<sequence length="58" mass="6723">MEGCTITIDLSYLYPDIDNVLNFAKWGRKCKNPRTKEKILKSCLKQIKNLKPNPILKS</sequence>
<dbReference type="RefSeq" id="WP_210885855.1">
    <property type="nucleotide sequence ID" value="NZ_CAKJVE010000004.1"/>
</dbReference>
<name>A0AA86JZM2_9CLOT</name>
<evidence type="ECO:0000313" key="1">
    <source>
        <dbReference type="EMBL" id="CAG9705862.1"/>
    </source>
</evidence>
<gene>
    <name evidence="1" type="ORF">CNEO_42125</name>
</gene>
<protein>
    <submittedName>
        <fullName evidence="1">Uncharacterized protein</fullName>
    </submittedName>
</protein>
<dbReference type="Proteomes" id="UP000789738">
    <property type="component" value="Unassembled WGS sequence"/>
</dbReference>
<organism evidence="1 2">
    <name type="scientific">Clostridium neonatale</name>
    <dbReference type="NCBI Taxonomy" id="137838"/>
    <lineage>
        <taxon>Bacteria</taxon>
        <taxon>Bacillati</taxon>
        <taxon>Bacillota</taxon>
        <taxon>Clostridia</taxon>
        <taxon>Eubacteriales</taxon>
        <taxon>Clostridiaceae</taxon>
        <taxon>Clostridium</taxon>
    </lineage>
</organism>
<evidence type="ECO:0000313" key="2">
    <source>
        <dbReference type="Proteomes" id="UP000789738"/>
    </source>
</evidence>
<dbReference type="EMBL" id="CAKJVE010000004">
    <property type="protein sequence ID" value="CAG9705862.1"/>
    <property type="molecule type" value="Genomic_DNA"/>
</dbReference>
<accession>A0AA86JZM2</accession>
<comment type="caution">
    <text evidence="1">The sequence shown here is derived from an EMBL/GenBank/DDBJ whole genome shotgun (WGS) entry which is preliminary data.</text>
</comment>
<proteinExistence type="predicted"/>